<evidence type="ECO:0000256" key="1">
    <source>
        <dbReference type="SAM" id="MobiDB-lite"/>
    </source>
</evidence>
<dbReference type="OrthoDB" id="538624at2759"/>
<feature type="region of interest" description="Disordered" evidence="1">
    <location>
        <begin position="649"/>
        <end position="668"/>
    </location>
</feature>
<name>A0A836B7R1_9CHLO</name>
<feature type="compositionally biased region" description="Low complexity" evidence="1">
    <location>
        <begin position="694"/>
        <end position="704"/>
    </location>
</feature>
<keyword evidence="2" id="KW-0472">Membrane</keyword>
<dbReference type="Proteomes" id="UP000613740">
    <property type="component" value="Unassembled WGS sequence"/>
</dbReference>
<comment type="caution">
    <text evidence="3">The sequence shown here is derived from an EMBL/GenBank/DDBJ whole genome shotgun (WGS) entry which is preliminary data.</text>
</comment>
<evidence type="ECO:0008006" key="5">
    <source>
        <dbReference type="Google" id="ProtNLM"/>
    </source>
</evidence>
<dbReference type="GO" id="GO:0000724">
    <property type="term" value="P:double-strand break repair via homologous recombination"/>
    <property type="evidence" value="ECO:0007669"/>
    <property type="project" value="TreeGrafter"/>
</dbReference>
<keyword evidence="2" id="KW-1133">Transmembrane helix</keyword>
<feature type="transmembrane region" description="Helical" evidence="2">
    <location>
        <begin position="594"/>
        <end position="614"/>
    </location>
</feature>
<keyword evidence="2" id="KW-0812">Transmembrane</keyword>
<feature type="compositionally biased region" description="Low complexity" evidence="1">
    <location>
        <begin position="711"/>
        <end position="741"/>
    </location>
</feature>
<organism evidence="3 4">
    <name type="scientific">Chlamydomonas schloesseri</name>
    <dbReference type="NCBI Taxonomy" id="2026947"/>
    <lineage>
        <taxon>Eukaryota</taxon>
        <taxon>Viridiplantae</taxon>
        <taxon>Chlorophyta</taxon>
        <taxon>core chlorophytes</taxon>
        <taxon>Chlorophyceae</taxon>
        <taxon>CS clade</taxon>
        <taxon>Chlamydomonadales</taxon>
        <taxon>Chlamydomonadaceae</taxon>
        <taxon>Chlamydomonas</taxon>
    </lineage>
</organism>
<sequence length="884" mass="89774">MAAGTGGTGDNSSSSSSSSSSSWAAGGVAALRPDSYALLESRALTVTAQQGVATWDQVSIRAWPGRYALILTAYDNRFGASATPLAEQRVLVAVTGCRLGEVLNTDMSRPNTPFWTSCTACKQSQYSLWRDSRTSRTSRTPAGGGWVLLGLARPPPAGRSGSGASAAAGPPSPVSQPPLPAPAGGGAAPGGASWSPLSADQQVLMSAYKQVAAARPDSVCRNCPQNAECPGGAVIVPLAGYWHSAPNSTKVHRCPQSDACSGSSSDGVTVASAPAVIASAAPGSAPTPNATAGADNTAGPSAAAADHRRWRRVATAVAVAAVPALLPPAGPRPWTASCGACRAIYAPANYMQQQCAEGYTGQLCASCQPGYYLNLDFECNQCNSFERNLAIGILQFLGTVALCLWTIWANLREGAAACVPQREQEQEQEQVDAVTAKESSRATSFGCTPSGVGCSRRSGASGGGAGAGLLARAESPPKWGLNSGAGGASWGARDVGAGAAGGGGTQSRAHDLTADEGDDEHIGISEVLKTGIVHIQIFVTVTRLNLNWPALIGKFQGILRSASGAENTIAYSPSCLFSGADGAQQARIEVFASLLQPIFVIAVVLVLWWCRWLLTKHVRKRVAQLLLYTARVVTMRRFRGSFGLPPVALEHDPSGHHSHTGGGPVPSLLMSQHPGLGLVARDAGLPDTPQAHTDSGASNDAAGAGDDGPDCADGSADAGGAVADSSAAMPRGAAAPGAAQQTPPPPQLASQQSPDATFRATASRAGGSSSLSGATATNASASAYSAAAASPATVTTSAGSHRRSHDITGGDSSREAYQPVDAAAAGTTTTHSPAAGGDVGSDPSVLRLSDNALGLPPPKEFKPALLVEPPEVTEMLATIIFFIL</sequence>
<feature type="region of interest" description="Disordered" evidence="1">
    <location>
        <begin position="679"/>
        <end position="775"/>
    </location>
</feature>
<gene>
    <name evidence="3" type="ORF">HYH02_005222</name>
</gene>
<feature type="compositionally biased region" description="Basic and acidic residues" evidence="1">
    <location>
        <begin position="805"/>
        <end position="814"/>
    </location>
</feature>
<evidence type="ECO:0000313" key="3">
    <source>
        <dbReference type="EMBL" id="KAG2449694.1"/>
    </source>
</evidence>
<feature type="region of interest" description="Disordered" evidence="1">
    <location>
        <begin position="281"/>
        <end position="305"/>
    </location>
</feature>
<dbReference type="PANTHER" id="PTHR19862">
    <property type="entry name" value="WD REPEAT-CONTAINING PROTEIN 48"/>
    <property type="match status" value="1"/>
</dbReference>
<proteinExistence type="predicted"/>
<feature type="compositionally biased region" description="Low complexity" evidence="1">
    <location>
        <begin position="12"/>
        <end position="21"/>
    </location>
</feature>
<feature type="compositionally biased region" description="Pro residues" evidence="1">
    <location>
        <begin position="170"/>
        <end position="181"/>
    </location>
</feature>
<dbReference type="GO" id="GO:0043130">
    <property type="term" value="F:ubiquitin binding"/>
    <property type="evidence" value="ECO:0007669"/>
    <property type="project" value="TreeGrafter"/>
</dbReference>
<accession>A0A836B7R1</accession>
<dbReference type="InterPro" id="IPR051246">
    <property type="entry name" value="WDR48"/>
</dbReference>
<keyword evidence="4" id="KW-1185">Reference proteome</keyword>
<dbReference type="PANTHER" id="PTHR19862:SF14">
    <property type="entry name" value="WD REPEAT-CONTAINING PROTEIN 48"/>
    <property type="match status" value="1"/>
</dbReference>
<feature type="region of interest" description="Disordered" evidence="1">
    <location>
        <begin position="793"/>
        <end position="851"/>
    </location>
</feature>
<evidence type="ECO:0000256" key="2">
    <source>
        <dbReference type="SAM" id="Phobius"/>
    </source>
</evidence>
<evidence type="ECO:0000313" key="4">
    <source>
        <dbReference type="Proteomes" id="UP000613740"/>
    </source>
</evidence>
<feature type="compositionally biased region" description="Low complexity" evidence="1">
    <location>
        <begin position="158"/>
        <end position="169"/>
    </location>
</feature>
<protein>
    <recommendedName>
        <fullName evidence="5">Tyrosine-protein kinase ephrin type A/B receptor-like domain-containing protein</fullName>
    </recommendedName>
</protein>
<dbReference type="AlphaFoldDB" id="A0A836B7R1"/>
<reference evidence="3" key="1">
    <citation type="journal article" date="2020" name="bioRxiv">
        <title>Comparative genomics of Chlamydomonas.</title>
        <authorList>
            <person name="Craig R.J."/>
            <person name="Hasan A.R."/>
            <person name="Ness R.W."/>
            <person name="Keightley P.D."/>
        </authorList>
    </citation>
    <scope>NUCLEOTIDE SEQUENCE</scope>
    <source>
        <strain evidence="3">CCAP 11/173</strain>
    </source>
</reference>
<dbReference type="EMBL" id="JAEHOD010000013">
    <property type="protein sequence ID" value="KAG2449694.1"/>
    <property type="molecule type" value="Genomic_DNA"/>
</dbReference>
<feature type="region of interest" description="Disordered" evidence="1">
    <location>
        <begin position="129"/>
        <end position="194"/>
    </location>
</feature>
<feature type="compositionally biased region" description="Low complexity" evidence="1">
    <location>
        <begin position="748"/>
        <end position="775"/>
    </location>
</feature>
<feature type="region of interest" description="Disordered" evidence="1">
    <location>
        <begin position="1"/>
        <end position="21"/>
    </location>
</feature>